<keyword evidence="3" id="KW-1185">Reference proteome</keyword>
<organism evidence="2 3">
    <name type="scientific">Thalassospira permensis NBRC 106175</name>
    <dbReference type="NCBI Taxonomy" id="1353532"/>
    <lineage>
        <taxon>Bacteria</taxon>
        <taxon>Pseudomonadati</taxon>
        <taxon>Pseudomonadota</taxon>
        <taxon>Alphaproteobacteria</taxon>
        <taxon>Rhodospirillales</taxon>
        <taxon>Thalassospiraceae</taxon>
        <taxon>Thalassospira</taxon>
    </lineage>
</organism>
<feature type="compositionally biased region" description="Polar residues" evidence="1">
    <location>
        <begin position="13"/>
        <end position="22"/>
    </location>
</feature>
<gene>
    <name evidence="2" type="ORF">SMB34_18025</name>
</gene>
<feature type="region of interest" description="Disordered" evidence="1">
    <location>
        <begin position="1"/>
        <end position="34"/>
    </location>
</feature>
<proteinExistence type="predicted"/>
<evidence type="ECO:0000313" key="2">
    <source>
        <dbReference type="EMBL" id="KEO56901.1"/>
    </source>
</evidence>
<evidence type="ECO:0000313" key="3">
    <source>
        <dbReference type="Proteomes" id="UP000027463"/>
    </source>
</evidence>
<evidence type="ECO:0000256" key="1">
    <source>
        <dbReference type="SAM" id="MobiDB-lite"/>
    </source>
</evidence>
<dbReference type="Proteomes" id="UP000027463">
    <property type="component" value="Unassembled WGS sequence"/>
</dbReference>
<accession>A0ABR4TNF6</accession>
<reference evidence="2 3" key="1">
    <citation type="submission" date="2013-07" db="EMBL/GenBank/DDBJ databases">
        <title>Thalassospira permensis NBRC 106175 Genome Sequencing.</title>
        <authorList>
            <person name="Lai Q."/>
            <person name="Shao Z."/>
        </authorList>
    </citation>
    <scope>NUCLEOTIDE SEQUENCE [LARGE SCALE GENOMIC DNA]</scope>
    <source>
        <strain evidence="2 3">NBRC 106175</strain>
    </source>
</reference>
<protein>
    <submittedName>
        <fullName evidence="2">Uncharacterized protein</fullName>
    </submittedName>
</protein>
<sequence>MGCDVATHKVANRIQSNGTKSSPPLKGEPSDCGVGQKKRAALSWFHADNGQADKTSQINDTRIATVATRVG</sequence>
<name>A0ABR4TNF6_9PROT</name>
<comment type="caution">
    <text evidence="2">The sequence shown here is derived from an EMBL/GenBank/DDBJ whole genome shotgun (WGS) entry which is preliminary data.</text>
</comment>
<dbReference type="EMBL" id="AUNC01000018">
    <property type="protein sequence ID" value="KEO56901.1"/>
    <property type="molecule type" value="Genomic_DNA"/>
</dbReference>